<comment type="caution">
    <text evidence="8">The sequence shown here is derived from an EMBL/GenBank/DDBJ whole genome shotgun (WGS) entry which is preliminary data.</text>
</comment>
<name>A0A5D4GUH9_9SPHI</name>
<evidence type="ECO:0000256" key="3">
    <source>
        <dbReference type="ARBA" id="ARBA00022729"/>
    </source>
</evidence>
<feature type="domain" description="SusD-like N-terminal" evidence="7">
    <location>
        <begin position="99"/>
        <end position="227"/>
    </location>
</feature>
<evidence type="ECO:0000256" key="1">
    <source>
        <dbReference type="ARBA" id="ARBA00004442"/>
    </source>
</evidence>
<evidence type="ECO:0000259" key="7">
    <source>
        <dbReference type="Pfam" id="PF14322"/>
    </source>
</evidence>
<dbReference type="PROSITE" id="PS51257">
    <property type="entry name" value="PROKAR_LIPOPROTEIN"/>
    <property type="match status" value="1"/>
</dbReference>
<dbReference type="GO" id="GO:0009279">
    <property type="term" value="C:cell outer membrane"/>
    <property type="evidence" value="ECO:0007669"/>
    <property type="project" value="UniProtKB-SubCell"/>
</dbReference>
<organism evidence="8 9">
    <name type="scientific">Sphingobacterium phlebotomi</name>
    <dbReference type="NCBI Taxonomy" id="2605433"/>
    <lineage>
        <taxon>Bacteria</taxon>
        <taxon>Pseudomonadati</taxon>
        <taxon>Bacteroidota</taxon>
        <taxon>Sphingobacteriia</taxon>
        <taxon>Sphingobacteriales</taxon>
        <taxon>Sphingobacteriaceae</taxon>
        <taxon>Sphingobacterium</taxon>
    </lineage>
</organism>
<comment type="subcellular location">
    <subcellularLocation>
        <location evidence="1">Cell outer membrane</location>
    </subcellularLocation>
</comment>
<dbReference type="Proteomes" id="UP000322362">
    <property type="component" value="Unassembled WGS sequence"/>
</dbReference>
<evidence type="ECO:0000256" key="4">
    <source>
        <dbReference type="ARBA" id="ARBA00023136"/>
    </source>
</evidence>
<evidence type="ECO:0000256" key="5">
    <source>
        <dbReference type="ARBA" id="ARBA00023237"/>
    </source>
</evidence>
<keyword evidence="3" id="KW-0732">Signal</keyword>
<feature type="domain" description="RagB/SusD" evidence="6">
    <location>
        <begin position="337"/>
        <end position="456"/>
    </location>
</feature>
<comment type="similarity">
    <text evidence="2">Belongs to the SusD family.</text>
</comment>
<proteinExistence type="inferred from homology"/>
<evidence type="ECO:0000259" key="6">
    <source>
        <dbReference type="Pfam" id="PF07980"/>
    </source>
</evidence>
<evidence type="ECO:0000256" key="2">
    <source>
        <dbReference type="ARBA" id="ARBA00006275"/>
    </source>
</evidence>
<dbReference type="SUPFAM" id="SSF48452">
    <property type="entry name" value="TPR-like"/>
    <property type="match status" value="1"/>
</dbReference>
<keyword evidence="9" id="KW-1185">Reference proteome</keyword>
<reference evidence="8 9" key="1">
    <citation type="submission" date="2019-08" db="EMBL/GenBank/DDBJ databases">
        <title>Phlebobacter frassis gen. nov. sp. nov., a new member of family Sphingobacteriaceae isolated from sand fly rearing media.</title>
        <authorList>
            <person name="Kakumanu M.L."/>
            <person name="Marayati B.F."/>
            <person name="Wada-Katsumata A."/>
            <person name="Wasserberg G."/>
            <person name="Schal C."/>
            <person name="Apperson C.S."/>
            <person name="Ponnusamy L."/>
        </authorList>
    </citation>
    <scope>NUCLEOTIDE SEQUENCE [LARGE SCALE GENOMIC DNA]</scope>
    <source>
        <strain evidence="8 9">SSI9</strain>
    </source>
</reference>
<dbReference type="Pfam" id="PF14322">
    <property type="entry name" value="SusD-like_3"/>
    <property type="match status" value="1"/>
</dbReference>
<dbReference type="Gene3D" id="1.25.40.390">
    <property type="match status" value="2"/>
</dbReference>
<dbReference type="InterPro" id="IPR033985">
    <property type="entry name" value="SusD-like_N"/>
</dbReference>
<keyword evidence="4" id="KW-0472">Membrane</keyword>
<dbReference type="Pfam" id="PF07980">
    <property type="entry name" value="SusD_RagB"/>
    <property type="match status" value="1"/>
</dbReference>
<keyword evidence="5" id="KW-0998">Cell outer membrane</keyword>
<dbReference type="AlphaFoldDB" id="A0A5D4GUH9"/>
<dbReference type="EMBL" id="VTAV01000022">
    <property type="protein sequence ID" value="TYR31784.1"/>
    <property type="molecule type" value="Genomic_DNA"/>
</dbReference>
<evidence type="ECO:0000313" key="8">
    <source>
        <dbReference type="EMBL" id="TYR31784.1"/>
    </source>
</evidence>
<sequence length="456" mass="51528">MKKSTYHFLQLILGCMLFSSCDKYLEIAPKGTTLLTTVEDYDQWLNAQDLVTGVGAPLCALNYLGDNYDLVNITNPATQVGEMIYLWQPQFSPMLNVAPMFWGEHYAKINLYNTVLVGIDNATGGTQSRIRALKAEALLGRAFEYFYLVNEYAQPYDAASASTELAVPFVTSNDVTQTVPPRSTVAEIYSYIMSDIEAALPNLPDDNSRNRFRGSKASAYSVLARLYFYARNYPEAQKHAQLAIDQGRATMINLNGPLPTSNLVSVRSDVIYGRTVPGLATPTLDFMNTFRSNDRRIRTYYFSRDGYQFITRDATRFMPSDVVPVLGNTNTGTSLPEMKLIVAECAARGGNLELALRHLDEIRRNRFPEDDYEPFVSTDPELVLQEVLLERLHELPFNGLRWFDMRRLKADGRMPAVHRYNAIGEVIATLQPDSERYTLQIPLQVLNYNPNMPQNP</sequence>
<accession>A0A5D4GUH9</accession>
<protein>
    <submittedName>
        <fullName evidence="8">RagB/SusD family nutrient uptake outer membrane protein</fullName>
    </submittedName>
</protein>
<dbReference type="InterPro" id="IPR012944">
    <property type="entry name" value="SusD_RagB_dom"/>
</dbReference>
<dbReference type="InterPro" id="IPR011990">
    <property type="entry name" value="TPR-like_helical_dom_sf"/>
</dbReference>
<evidence type="ECO:0000313" key="9">
    <source>
        <dbReference type="Proteomes" id="UP000322362"/>
    </source>
</evidence>
<gene>
    <name evidence="8" type="ORF">FXV77_20340</name>
</gene>